<keyword evidence="2" id="KW-1185">Reference proteome</keyword>
<evidence type="ECO:0000313" key="1">
    <source>
        <dbReference type="EMBL" id="RYT46433.1"/>
    </source>
</evidence>
<dbReference type="EMBL" id="RCYA01000001">
    <property type="protein sequence ID" value="RYT46433.1"/>
    <property type="molecule type" value="Genomic_DNA"/>
</dbReference>
<organism evidence="1 2">
    <name type="scientific">Citrobacter amalonaticus</name>
    <dbReference type="NCBI Taxonomy" id="35703"/>
    <lineage>
        <taxon>Bacteria</taxon>
        <taxon>Pseudomonadati</taxon>
        <taxon>Pseudomonadota</taxon>
        <taxon>Gammaproteobacteria</taxon>
        <taxon>Enterobacterales</taxon>
        <taxon>Enterobacteriaceae</taxon>
        <taxon>Citrobacter</taxon>
    </lineage>
</organism>
<reference evidence="1 2" key="1">
    <citation type="journal article" date="2019" name="Science, e1252229">
        <title>Invertible promoters mediate bacterial phase variation, antibiotic resistance, and host adaptation in the gut.</title>
        <authorList>
            <person name="Jiang X."/>
            <person name="Hall A.B."/>
            <person name="Arthur T.D."/>
            <person name="Plichta D.R."/>
            <person name="Covington C.T."/>
            <person name="Poyet M."/>
            <person name="Crothers J."/>
            <person name="Moses P.L."/>
            <person name="Tolonen A.C."/>
            <person name="Vlamakis H."/>
            <person name="Alm E.J."/>
            <person name="Xavier R.J."/>
        </authorList>
    </citation>
    <scope>NUCLEOTIDE SEQUENCE [LARGE SCALE GENOMIC DNA]</scope>
    <source>
        <strain evidence="2">ca_0067</strain>
    </source>
</reference>
<accession>A0ABY0I0J9</accession>
<comment type="caution">
    <text evidence="1">The sequence shown here is derived from an EMBL/GenBank/DDBJ whole genome shotgun (WGS) entry which is preliminary data.</text>
</comment>
<name>A0ABY0I0J9_CITAM</name>
<evidence type="ECO:0008006" key="3">
    <source>
        <dbReference type="Google" id="ProtNLM"/>
    </source>
</evidence>
<dbReference type="Proteomes" id="UP000292985">
    <property type="component" value="Unassembled WGS sequence"/>
</dbReference>
<sequence>MGIEENLLETLLKHDVFHNEDGKVSGIAKLAIDKGYATLSPAQKRVLQPFMSHGCEGYTDPGGHHNGCGKVLEGAELDEAYEHTWEHGGLVCEDCREQSDYDDYRRDKFMKD</sequence>
<gene>
    <name evidence="1" type="ORF">EAJ18_01820</name>
</gene>
<evidence type="ECO:0000313" key="2">
    <source>
        <dbReference type="Proteomes" id="UP000292985"/>
    </source>
</evidence>
<dbReference type="RefSeq" id="WP_130097148.1">
    <property type="nucleotide sequence ID" value="NZ_RCYA01000001.1"/>
</dbReference>
<proteinExistence type="predicted"/>
<protein>
    <recommendedName>
        <fullName evidence="3">HNH endonuclease</fullName>
    </recommendedName>
</protein>